<evidence type="ECO:0000256" key="3">
    <source>
        <dbReference type="ARBA" id="ARBA00022801"/>
    </source>
</evidence>
<feature type="signal peptide" evidence="6">
    <location>
        <begin position="1"/>
        <end position="22"/>
    </location>
</feature>
<sequence>MFKKCCLIFLTVLFPLSIPFFAQTPDTVFLEELTWTEVRSAIDNGTTTVIVPTAGTEQNGPHMVLGKHKYRINAGAERIARALDNTLIAPAITYVPEGDIDPPSGHMRYAGTISIPQSVFIEVLEHTARSLKQHGFTDILFIGDSGPNQRPQEIVARQLSSEWESEGVKILHISDWYKIGIFDEYLLSQGASYDQIGTHAGLRDTALLLAIAPERVRKENISPGKGSDIDGVSGDPTIATAELGKVGFDLIFNAAMDQIRELMARD</sequence>
<dbReference type="PANTHER" id="PTHR35005">
    <property type="entry name" value="3-DEHYDRO-SCYLLO-INOSOSE HYDROLASE"/>
    <property type="match status" value="1"/>
</dbReference>
<comment type="similarity">
    <text evidence="5">Belongs to the creatininase superfamily.</text>
</comment>
<dbReference type="EMBL" id="NTJZ01000013">
    <property type="protein sequence ID" value="PDH32780.1"/>
    <property type="molecule type" value="Genomic_DNA"/>
</dbReference>
<dbReference type="PANTHER" id="PTHR35005:SF1">
    <property type="entry name" value="2-AMINO-5-FORMYLAMINO-6-RIBOSYLAMINOPYRIMIDIN-4(3H)-ONE 5'-MONOPHOSPHATE DEFORMYLASE"/>
    <property type="match status" value="1"/>
</dbReference>
<accession>A0A2A5W8I6</accession>
<evidence type="ECO:0000256" key="5">
    <source>
        <dbReference type="ARBA" id="ARBA00024029"/>
    </source>
</evidence>
<dbReference type="GO" id="GO:0016811">
    <property type="term" value="F:hydrolase activity, acting on carbon-nitrogen (but not peptide) bonds, in linear amides"/>
    <property type="evidence" value="ECO:0007669"/>
    <property type="project" value="TreeGrafter"/>
</dbReference>
<dbReference type="GO" id="GO:0046872">
    <property type="term" value="F:metal ion binding"/>
    <property type="evidence" value="ECO:0007669"/>
    <property type="project" value="UniProtKB-KW"/>
</dbReference>
<dbReference type="AlphaFoldDB" id="A0A2A5W8I6"/>
<evidence type="ECO:0000256" key="4">
    <source>
        <dbReference type="ARBA" id="ARBA00022833"/>
    </source>
</evidence>
<organism evidence="7 8">
    <name type="scientific">OM182 bacterium MED-G28</name>
    <dbReference type="NCBI Taxonomy" id="1986256"/>
    <lineage>
        <taxon>Bacteria</taxon>
        <taxon>Pseudomonadati</taxon>
        <taxon>Pseudomonadota</taxon>
        <taxon>Gammaproteobacteria</taxon>
        <taxon>OMG group</taxon>
        <taxon>OM182 clade</taxon>
    </lineage>
</organism>
<reference evidence="7 8" key="1">
    <citation type="submission" date="2017-08" db="EMBL/GenBank/DDBJ databases">
        <title>Fine stratification of microbial communities through a metagenomic profile of the photic zone.</title>
        <authorList>
            <person name="Haro-Moreno J.M."/>
            <person name="Lopez-Perez M."/>
            <person name="De La Torre J."/>
            <person name="Picazo A."/>
            <person name="Camacho A."/>
            <person name="Rodriguez-Valera F."/>
        </authorList>
    </citation>
    <scope>NUCLEOTIDE SEQUENCE [LARGE SCALE GENOMIC DNA]</scope>
    <source>
        <strain evidence="7">MED-G28</strain>
    </source>
</reference>
<protein>
    <submittedName>
        <fullName evidence="7">Creatininase</fullName>
    </submittedName>
</protein>
<dbReference type="InterPro" id="IPR003785">
    <property type="entry name" value="Creatininase/forma_Hydrolase"/>
</dbReference>
<evidence type="ECO:0000313" key="8">
    <source>
        <dbReference type="Proteomes" id="UP000219329"/>
    </source>
</evidence>
<proteinExistence type="inferred from homology"/>
<dbReference type="InterPro" id="IPR024087">
    <property type="entry name" value="Creatininase-like_sf"/>
</dbReference>
<name>A0A2A5W8I6_9GAMM</name>
<dbReference type="Gene3D" id="3.40.50.10310">
    <property type="entry name" value="Creatininase"/>
    <property type="match status" value="1"/>
</dbReference>
<evidence type="ECO:0000256" key="6">
    <source>
        <dbReference type="SAM" id="SignalP"/>
    </source>
</evidence>
<dbReference type="GO" id="GO:0009231">
    <property type="term" value="P:riboflavin biosynthetic process"/>
    <property type="evidence" value="ECO:0007669"/>
    <property type="project" value="TreeGrafter"/>
</dbReference>
<comment type="caution">
    <text evidence="7">The sequence shown here is derived from an EMBL/GenBank/DDBJ whole genome shotgun (WGS) entry which is preliminary data.</text>
</comment>
<keyword evidence="2" id="KW-0479">Metal-binding</keyword>
<dbReference type="Pfam" id="PF02633">
    <property type="entry name" value="Creatininase"/>
    <property type="match status" value="1"/>
</dbReference>
<feature type="chain" id="PRO_5012653200" evidence="6">
    <location>
        <begin position="23"/>
        <end position="266"/>
    </location>
</feature>
<keyword evidence="4" id="KW-0862">Zinc</keyword>
<keyword evidence="3" id="KW-0378">Hydrolase</keyword>
<comment type="cofactor">
    <cofactor evidence="1">
        <name>Zn(2+)</name>
        <dbReference type="ChEBI" id="CHEBI:29105"/>
    </cofactor>
</comment>
<evidence type="ECO:0000313" key="7">
    <source>
        <dbReference type="EMBL" id="PDH32780.1"/>
    </source>
</evidence>
<dbReference type="SUPFAM" id="SSF102215">
    <property type="entry name" value="Creatininase"/>
    <property type="match status" value="1"/>
</dbReference>
<evidence type="ECO:0000256" key="1">
    <source>
        <dbReference type="ARBA" id="ARBA00001947"/>
    </source>
</evidence>
<evidence type="ECO:0000256" key="2">
    <source>
        <dbReference type="ARBA" id="ARBA00022723"/>
    </source>
</evidence>
<dbReference type="Proteomes" id="UP000219329">
    <property type="component" value="Unassembled WGS sequence"/>
</dbReference>
<gene>
    <name evidence="7" type="ORF">CNF02_10995</name>
</gene>
<keyword evidence="6" id="KW-0732">Signal</keyword>